<dbReference type="InterPro" id="IPR011009">
    <property type="entry name" value="Kinase-like_dom_sf"/>
</dbReference>
<evidence type="ECO:0000313" key="12">
    <source>
        <dbReference type="EMBL" id="KAJ7749565.1"/>
    </source>
</evidence>
<keyword evidence="2 10" id="KW-0723">Serine/threonine-protein kinase</keyword>
<keyword evidence="6 9" id="KW-0067">ATP-binding</keyword>
<dbReference type="Gene3D" id="1.10.510.10">
    <property type="entry name" value="Transferase(Phosphotransferase) domain 1"/>
    <property type="match status" value="1"/>
</dbReference>
<name>A0AAD7ITS0_9AGAR</name>
<dbReference type="SMART" id="SM00220">
    <property type="entry name" value="S_TKc"/>
    <property type="match status" value="1"/>
</dbReference>
<dbReference type="GO" id="GO:0007165">
    <property type="term" value="P:signal transduction"/>
    <property type="evidence" value="ECO:0007669"/>
    <property type="project" value="TreeGrafter"/>
</dbReference>
<comment type="catalytic activity">
    <reaction evidence="8">
        <text>L-seryl-[protein] + ATP = O-phospho-L-seryl-[protein] + ADP + H(+)</text>
        <dbReference type="Rhea" id="RHEA:17989"/>
        <dbReference type="Rhea" id="RHEA-COMP:9863"/>
        <dbReference type="Rhea" id="RHEA-COMP:11604"/>
        <dbReference type="ChEBI" id="CHEBI:15378"/>
        <dbReference type="ChEBI" id="CHEBI:29999"/>
        <dbReference type="ChEBI" id="CHEBI:30616"/>
        <dbReference type="ChEBI" id="CHEBI:83421"/>
        <dbReference type="ChEBI" id="CHEBI:456216"/>
        <dbReference type="EC" id="2.7.11.1"/>
    </reaction>
</comment>
<evidence type="ECO:0000256" key="6">
    <source>
        <dbReference type="ARBA" id="ARBA00022840"/>
    </source>
</evidence>
<gene>
    <name evidence="12" type="ORF">DFH07DRAFT_1034996</name>
</gene>
<comment type="similarity">
    <text evidence="10">Belongs to the protein kinase superfamily.</text>
</comment>
<evidence type="ECO:0000313" key="13">
    <source>
        <dbReference type="Proteomes" id="UP001215280"/>
    </source>
</evidence>
<dbReference type="PANTHER" id="PTHR43895:SF32">
    <property type="entry name" value="SERINE_THREONINE-PROTEIN KINASE CHK1"/>
    <property type="match status" value="1"/>
</dbReference>
<feature type="domain" description="Protein kinase" evidence="11">
    <location>
        <begin position="20"/>
        <end position="282"/>
    </location>
</feature>
<dbReference type="PROSITE" id="PS00108">
    <property type="entry name" value="PROTEIN_KINASE_ST"/>
    <property type="match status" value="1"/>
</dbReference>
<dbReference type="Gene3D" id="3.30.200.20">
    <property type="entry name" value="Phosphorylase Kinase, domain 1"/>
    <property type="match status" value="1"/>
</dbReference>
<evidence type="ECO:0000256" key="1">
    <source>
        <dbReference type="ARBA" id="ARBA00012513"/>
    </source>
</evidence>
<dbReference type="PROSITE" id="PS00107">
    <property type="entry name" value="PROTEIN_KINASE_ATP"/>
    <property type="match status" value="1"/>
</dbReference>
<protein>
    <recommendedName>
        <fullName evidence="1">non-specific serine/threonine protein kinase</fullName>
        <ecNumber evidence="1">2.7.11.1</ecNumber>
    </recommendedName>
</protein>
<comment type="caution">
    <text evidence="12">The sequence shown here is derived from an EMBL/GenBank/DDBJ whole genome shotgun (WGS) entry which is preliminary data.</text>
</comment>
<feature type="non-terminal residue" evidence="12">
    <location>
        <position position="1"/>
    </location>
</feature>
<evidence type="ECO:0000256" key="8">
    <source>
        <dbReference type="ARBA" id="ARBA00048679"/>
    </source>
</evidence>
<evidence type="ECO:0000256" key="3">
    <source>
        <dbReference type="ARBA" id="ARBA00022679"/>
    </source>
</evidence>
<dbReference type="EMBL" id="JARJLG010000085">
    <property type="protein sequence ID" value="KAJ7749565.1"/>
    <property type="molecule type" value="Genomic_DNA"/>
</dbReference>
<keyword evidence="13" id="KW-1185">Reference proteome</keyword>
<proteinExistence type="inferred from homology"/>
<dbReference type="Proteomes" id="UP001215280">
    <property type="component" value="Unassembled WGS sequence"/>
</dbReference>
<comment type="catalytic activity">
    <reaction evidence="7">
        <text>L-threonyl-[protein] + ATP = O-phospho-L-threonyl-[protein] + ADP + H(+)</text>
        <dbReference type="Rhea" id="RHEA:46608"/>
        <dbReference type="Rhea" id="RHEA-COMP:11060"/>
        <dbReference type="Rhea" id="RHEA-COMP:11605"/>
        <dbReference type="ChEBI" id="CHEBI:15378"/>
        <dbReference type="ChEBI" id="CHEBI:30013"/>
        <dbReference type="ChEBI" id="CHEBI:30616"/>
        <dbReference type="ChEBI" id="CHEBI:61977"/>
        <dbReference type="ChEBI" id="CHEBI:456216"/>
        <dbReference type="EC" id="2.7.11.1"/>
    </reaction>
</comment>
<evidence type="ECO:0000256" key="5">
    <source>
        <dbReference type="ARBA" id="ARBA00022777"/>
    </source>
</evidence>
<keyword evidence="3" id="KW-0808">Transferase</keyword>
<dbReference type="AlphaFoldDB" id="A0AAD7ITS0"/>
<dbReference type="SUPFAM" id="SSF56112">
    <property type="entry name" value="Protein kinase-like (PK-like)"/>
    <property type="match status" value="1"/>
</dbReference>
<evidence type="ECO:0000256" key="2">
    <source>
        <dbReference type="ARBA" id="ARBA00022527"/>
    </source>
</evidence>
<dbReference type="PANTHER" id="PTHR43895">
    <property type="entry name" value="CALCIUM/CALMODULIN-DEPENDENT PROTEIN KINASE KINASE-RELATED"/>
    <property type="match status" value="1"/>
</dbReference>
<evidence type="ECO:0000256" key="4">
    <source>
        <dbReference type="ARBA" id="ARBA00022741"/>
    </source>
</evidence>
<evidence type="ECO:0000259" key="11">
    <source>
        <dbReference type="PROSITE" id="PS50011"/>
    </source>
</evidence>
<dbReference type="InterPro" id="IPR017441">
    <property type="entry name" value="Protein_kinase_ATP_BS"/>
</dbReference>
<dbReference type="EC" id="2.7.11.1" evidence="1"/>
<feature type="binding site" evidence="9">
    <location>
        <position position="53"/>
    </location>
    <ligand>
        <name>ATP</name>
        <dbReference type="ChEBI" id="CHEBI:30616"/>
    </ligand>
</feature>
<keyword evidence="4 9" id="KW-0547">Nucleotide-binding</keyword>
<dbReference type="GO" id="GO:0004674">
    <property type="term" value="F:protein serine/threonine kinase activity"/>
    <property type="evidence" value="ECO:0007669"/>
    <property type="project" value="UniProtKB-KW"/>
</dbReference>
<dbReference type="PROSITE" id="PS50011">
    <property type="entry name" value="PROTEIN_KINASE_DOM"/>
    <property type="match status" value="1"/>
</dbReference>
<evidence type="ECO:0000256" key="10">
    <source>
        <dbReference type="RuleBase" id="RU000304"/>
    </source>
</evidence>
<keyword evidence="5 12" id="KW-0418">Kinase</keyword>
<dbReference type="InterPro" id="IPR000719">
    <property type="entry name" value="Prot_kinase_dom"/>
</dbReference>
<dbReference type="GO" id="GO:0005524">
    <property type="term" value="F:ATP binding"/>
    <property type="evidence" value="ECO:0007669"/>
    <property type="project" value="UniProtKB-UniRule"/>
</dbReference>
<reference evidence="12" key="1">
    <citation type="submission" date="2023-03" db="EMBL/GenBank/DDBJ databases">
        <title>Massive genome expansion in bonnet fungi (Mycena s.s.) driven by repeated elements and novel gene families across ecological guilds.</title>
        <authorList>
            <consortium name="Lawrence Berkeley National Laboratory"/>
            <person name="Harder C.B."/>
            <person name="Miyauchi S."/>
            <person name="Viragh M."/>
            <person name="Kuo A."/>
            <person name="Thoen E."/>
            <person name="Andreopoulos B."/>
            <person name="Lu D."/>
            <person name="Skrede I."/>
            <person name="Drula E."/>
            <person name="Henrissat B."/>
            <person name="Morin E."/>
            <person name="Kohler A."/>
            <person name="Barry K."/>
            <person name="LaButti K."/>
            <person name="Morin E."/>
            <person name="Salamov A."/>
            <person name="Lipzen A."/>
            <person name="Mereny Z."/>
            <person name="Hegedus B."/>
            <person name="Baldrian P."/>
            <person name="Stursova M."/>
            <person name="Weitz H."/>
            <person name="Taylor A."/>
            <person name="Grigoriev I.V."/>
            <person name="Nagy L.G."/>
            <person name="Martin F."/>
            <person name="Kauserud H."/>
        </authorList>
    </citation>
    <scope>NUCLEOTIDE SEQUENCE</scope>
    <source>
        <strain evidence="12">CBHHK188m</strain>
    </source>
</reference>
<sequence>MPASDSLPNLTGHLVDEGRLRLIEVLGAGSYGVVYKALDVTSPPDAPAHYAVKCLGFGSRYDIREIELHAMCSPHASVITLHRQFYTHGYLCVVLELSACDLWAAIDDGVFHNNNTLVKQTFIELLDAVRFCHQRGVHHRDLKPENILCGTDGDNIRIADFGLAVDDELPCSNAAGTSAYMTPGMSEMFTLGRKGTYEPAQSDIWACCIILLNLMSGDFPWRKAIDSDHGWDAFLTDGDYLRRTFPISDQLNELLERCFRPVAHTRPTLLQLRFEIGKMQNL</sequence>
<organism evidence="12 13">
    <name type="scientific">Mycena maculata</name>
    <dbReference type="NCBI Taxonomy" id="230809"/>
    <lineage>
        <taxon>Eukaryota</taxon>
        <taxon>Fungi</taxon>
        <taxon>Dikarya</taxon>
        <taxon>Basidiomycota</taxon>
        <taxon>Agaricomycotina</taxon>
        <taxon>Agaricomycetes</taxon>
        <taxon>Agaricomycetidae</taxon>
        <taxon>Agaricales</taxon>
        <taxon>Marasmiineae</taxon>
        <taxon>Mycenaceae</taxon>
        <taxon>Mycena</taxon>
    </lineage>
</organism>
<accession>A0AAD7ITS0</accession>
<dbReference type="Pfam" id="PF00069">
    <property type="entry name" value="Pkinase"/>
    <property type="match status" value="1"/>
</dbReference>
<evidence type="ECO:0000256" key="7">
    <source>
        <dbReference type="ARBA" id="ARBA00047899"/>
    </source>
</evidence>
<evidence type="ECO:0000256" key="9">
    <source>
        <dbReference type="PROSITE-ProRule" id="PRU10141"/>
    </source>
</evidence>
<dbReference type="InterPro" id="IPR008271">
    <property type="entry name" value="Ser/Thr_kinase_AS"/>
</dbReference>